<evidence type="ECO:0000313" key="2">
    <source>
        <dbReference type="Proteomes" id="UP000054324"/>
    </source>
</evidence>
<dbReference type="EMBL" id="KL596990">
    <property type="protein sequence ID" value="KER21154.1"/>
    <property type="molecule type" value="Genomic_DNA"/>
</dbReference>
<dbReference type="Proteomes" id="UP000054324">
    <property type="component" value="Unassembled WGS sequence"/>
</dbReference>
<sequence length="303" mass="34392">MNKVELNFEEYWKVQQQTVPSRSPRDEEATKLLPRCDCVVAVNTAPDDTTIFALNAPLDIILPYCDQLVPTAAPSVGRIYQLVHHEVFHRPFSYTLSLSLFARCLNTAESSMLDCLKPPGNTGNLQKYTLKCLVISYSSHGYPHYTSRNTASKKISQDVDVQKTKPEKKALAAQISSGRNQDDTHYAAVETNTSRPGDSPSGNSKKLLNRRRNISENRIADRTQTNNAERNAILSRMRNQSENLRTIKIFKPTGRKLAFKNEEDRLLFEKQRTVIYALNAIMRDAEHANYEAFIQSKHDAKEC</sequence>
<reference evidence="1 2" key="1">
    <citation type="submission" date="2013-11" db="EMBL/GenBank/DDBJ databases">
        <title>Opisthorchis viverrini - life in the bile duct.</title>
        <authorList>
            <person name="Young N.D."/>
            <person name="Nagarajan N."/>
            <person name="Lin S.J."/>
            <person name="Korhonen P.K."/>
            <person name="Jex A.R."/>
            <person name="Hall R.S."/>
            <person name="Safavi-Hemami H."/>
            <person name="Kaewkong W."/>
            <person name="Bertrand D."/>
            <person name="Gao S."/>
            <person name="Seet Q."/>
            <person name="Wongkham S."/>
            <person name="Teh B.T."/>
            <person name="Wongkham C."/>
            <person name="Intapan P.M."/>
            <person name="Maleewong W."/>
            <person name="Yang X."/>
            <person name="Hu M."/>
            <person name="Wang Z."/>
            <person name="Hofmann A."/>
            <person name="Sternberg P.W."/>
            <person name="Tan P."/>
            <person name="Wang J."/>
            <person name="Gasser R.B."/>
        </authorList>
    </citation>
    <scope>NUCLEOTIDE SEQUENCE [LARGE SCALE GENOMIC DNA]</scope>
</reference>
<dbReference type="AlphaFoldDB" id="A0A075A1C1"/>
<dbReference type="RefSeq" id="XP_009175105.1">
    <property type="nucleotide sequence ID" value="XM_009176841.1"/>
</dbReference>
<proteinExistence type="predicted"/>
<protein>
    <submittedName>
        <fullName evidence="1">Uncharacterized protein</fullName>
    </submittedName>
</protein>
<organism evidence="1 2">
    <name type="scientific">Opisthorchis viverrini</name>
    <name type="common">Southeast Asian liver fluke</name>
    <dbReference type="NCBI Taxonomy" id="6198"/>
    <lineage>
        <taxon>Eukaryota</taxon>
        <taxon>Metazoa</taxon>
        <taxon>Spiralia</taxon>
        <taxon>Lophotrochozoa</taxon>
        <taxon>Platyhelminthes</taxon>
        <taxon>Trematoda</taxon>
        <taxon>Digenea</taxon>
        <taxon>Opisthorchiida</taxon>
        <taxon>Opisthorchiata</taxon>
        <taxon>Opisthorchiidae</taxon>
        <taxon>Opisthorchis</taxon>
    </lineage>
</organism>
<dbReference type="CTD" id="20324630"/>
<name>A0A075A1C1_OPIVI</name>
<keyword evidence="2" id="KW-1185">Reference proteome</keyword>
<dbReference type="KEGG" id="ovi:T265_10462"/>
<evidence type="ECO:0000313" key="1">
    <source>
        <dbReference type="EMBL" id="KER21154.1"/>
    </source>
</evidence>
<accession>A0A075A1C1</accession>
<dbReference type="GeneID" id="20324630"/>
<dbReference type="OrthoDB" id="10035051at2759"/>
<gene>
    <name evidence="1" type="ORF">T265_10462</name>
</gene>